<dbReference type="Proteomes" id="UP001438953">
    <property type="component" value="Unassembled WGS sequence"/>
</dbReference>
<evidence type="ECO:0000313" key="2">
    <source>
        <dbReference type="EMBL" id="MER5171872.1"/>
    </source>
</evidence>
<protein>
    <recommendedName>
        <fullName evidence="4">PH domain-containing protein</fullName>
    </recommendedName>
</protein>
<sequence length="166" mass="17924">MIRPELRRAIAHHSEVLLALVPLAAGLWLVWLGGWVLLPVGLALVAGAVAWAVVAWRRLRFARDAVAPGMVEIDEGQIGYFGAGRLLGGQVALRDLAEIRLLHLNGRHLWRLKTADGQALLIPVDAAGAAQLYDAYASLPGTDMRAISAALDRRVTAQVLWKRSSG</sequence>
<name>A0ABV1SG43_9RHOB</name>
<keyword evidence="1" id="KW-0472">Membrane</keyword>
<evidence type="ECO:0000256" key="1">
    <source>
        <dbReference type="SAM" id="Phobius"/>
    </source>
</evidence>
<evidence type="ECO:0008006" key="4">
    <source>
        <dbReference type="Google" id="ProtNLM"/>
    </source>
</evidence>
<keyword evidence="1" id="KW-0812">Transmembrane</keyword>
<reference evidence="2 3" key="1">
    <citation type="submission" date="2024-06" db="EMBL/GenBank/DDBJ databases">
        <title>Thioclava kandeliae sp. nov. from a rhizosphere soil sample of Kandelia candel in a mangrove.</title>
        <authorList>
            <person name="Mu T."/>
        </authorList>
    </citation>
    <scope>NUCLEOTIDE SEQUENCE [LARGE SCALE GENOMIC DNA]</scope>
    <source>
        <strain evidence="2 3">CPCC 100088</strain>
    </source>
</reference>
<organism evidence="2 3">
    <name type="scientific">Thioclava kandeliae</name>
    <dbReference type="NCBI Taxonomy" id="3070818"/>
    <lineage>
        <taxon>Bacteria</taxon>
        <taxon>Pseudomonadati</taxon>
        <taxon>Pseudomonadota</taxon>
        <taxon>Alphaproteobacteria</taxon>
        <taxon>Rhodobacterales</taxon>
        <taxon>Paracoccaceae</taxon>
        <taxon>Thioclava</taxon>
    </lineage>
</organism>
<accession>A0ABV1SG43</accession>
<keyword evidence="3" id="KW-1185">Reference proteome</keyword>
<evidence type="ECO:0000313" key="3">
    <source>
        <dbReference type="Proteomes" id="UP001438953"/>
    </source>
</evidence>
<feature type="transmembrane region" description="Helical" evidence="1">
    <location>
        <begin position="37"/>
        <end position="56"/>
    </location>
</feature>
<gene>
    <name evidence="2" type="ORF">VSX56_08780</name>
</gene>
<proteinExistence type="predicted"/>
<dbReference type="RefSeq" id="WP_350936464.1">
    <property type="nucleotide sequence ID" value="NZ_JAYWLC010000005.1"/>
</dbReference>
<dbReference type="EMBL" id="JAYWLC010000005">
    <property type="protein sequence ID" value="MER5171872.1"/>
    <property type="molecule type" value="Genomic_DNA"/>
</dbReference>
<comment type="caution">
    <text evidence="2">The sequence shown here is derived from an EMBL/GenBank/DDBJ whole genome shotgun (WGS) entry which is preliminary data.</text>
</comment>
<keyword evidence="1" id="KW-1133">Transmembrane helix</keyword>
<feature type="transmembrane region" description="Helical" evidence="1">
    <location>
        <begin position="12"/>
        <end position="31"/>
    </location>
</feature>